<accession>A0A6G1DJV3</accession>
<comment type="similarity">
    <text evidence="3">Belongs to the PRA1 family.</text>
</comment>
<sequence length="307" mass="32799">MPIFSLNKALQVANAQLQFGSLLTEKKKEKKTFPLLVVSSQNPELLDPLRSQPSIQADKSKRARRDAPQSHRLLPPRLGFASAMASSTASWSRYGTVPAAHPAAKHEEVVDGDGEVAAPSPSPATAAEAGVAFFSRARAVAGAAAGRPRAWREVLDATAFSRPESCGEARARARRNLAYFRANYALVGLVLVFLGLVYRPVSMLAFLALFVAWLGLYFGRADGEPLVCLGREVDDRVVLAVLSVATVLAVALTRAGLNLLVSLLLAAAVIGVHAAFRMNVYLDERDAFDAAGSSFMGSSYGGYTLPR</sequence>
<gene>
    <name evidence="9" type="ORF">E2562_018990</name>
</gene>
<evidence type="ECO:0000256" key="8">
    <source>
        <dbReference type="SAM" id="Phobius"/>
    </source>
</evidence>
<evidence type="ECO:0000256" key="4">
    <source>
        <dbReference type="ARBA" id="ARBA00022692"/>
    </source>
</evidence>
<feature type="region of interest" description="Disordered" evidence="7">
    <location>
        <begin position="102"/>
        <end position="123"/>
    </location>
</feature>
<dbReference type="OrthoDB" id="63113at2759"/>
<evidence type="ECO:0000256" key="2">
    <source>
        <dbReference type="ARBA" id="ARBA00004141"/>
    </source>
</evidence>
<evidence type="ECO:0000313" key="10">
    <source>
        <dbReference type="Proteomes" id="UP000479710"/>
    </source>
</evidence>
<keyword evidence="5 8" id="KW-1133">Transmembrane helix</keyword>
<evidence type="ECO:0000256" key="5">
    <source>
        <dbReference type="ARBA" id="ARBA00022989"/>
    </source>
</evidence>
<dbReference type="EMBL" id="SPHZ02000006">
    <property type="protein sequence ID" value="KAF0912747.1"/>
    <property type="molecule type" value="Genomic_DNA"/>
</dbReference>
<evidence type="ECO:0000256" key="3">
    <source>
        <dbReference type="ARBA" id="ARBA00006483"/>
    </source>
</evidence>
<feature type="transmembrane region" description="Helical" evidence="8">
    <location>
        <begin position="259"/>
        <end position="276"/>
    </location>
</feature>
<protein>
    <recommendedName>
        <fullName evidence="11">PRA1 family protein</fullName>
    </recommendedName>
</protein>
<keyword evidence="6 8" id="KW-0472">Membrane</keyword>
<comment type="caution">
    <text evidence="9">The sequence shown here is derived from an EMBL/GenBank/DDBJ whole genome shotgun (WGS) entry which is preliminary data.</text>
</comment>
<dbReference type="PANTHER" id="PTHR19317">
    <property type="entry name" value="PRENYLATED RAB ACCEPTOR 1-RELATED"/>
    <property type="match status" value="1"/>
</dbReference>
<dbReference type="PANTHER" id="PTHR19317:SF84">
    <property type="entry name" value="PRA1 FAMILY PROTEIN"/>
    <property type="match status" value="1"/>
</dbReference>
<reference evidence="9 10" key="1">
    <citation type="submission" date="2019-11" db="EMBL/GenBank/DDBJ databases">
        <title>Whole genome sequence of Oryza granulata.</title>
        <authorList>
            <person name="Li W."/>
        </authorList>
    </citation>
    <scope>NUCLEOTIDE SEQUENCE [LARGE SCALE GENOMIC DNA]</scope>
    <source>
        <strain evidence="10">cv. Menghai</strain>
        <tissue evidence="9">Leaf</tissue>
    </source>
</reference>
<dbReference type="AlphaFoldDB" id="A0A6G1DJV3"/>
<evidence type="ECO:0000256" key="1">
    <source>
        <dbReference type="ARBA" id="ARBA00002501"/>
    </source>
</evidence>
<evidence type="ECO:0000313" key="9">
    <source>
        <dbReference type="EMBL" id="KAF0912747.1"/>
    </source>
</evidence>
<dbReference type="GO" id="GO:0016020">
    <property type="term" value="C:membrane"/>
    <property type="evidence" value="ECO:0007669"/>
    <property type="project" value="UniProtKB-SubCell"/>
</dbReference>
<evidence type="ECO:0008006" key="11">
    <source>
        <dbReference type="Google" id="ProtNLM"/>
    </source>
</evidence>
<comment type="subcellular location">
    <subcellularLocation>
        <location evidence="2">Membrane</location>
        <topology evidence="2">Multi-pass membrane protein</topology>
    </subcellularLocation>
</comment>
<proteinExistence type="inferred from homology"/>
<comment type="function">
    <text evidence="1">May be involved in both secretory and endocytic intracellular trafficking in the endosomal/prevacuolar compartments.</text>
</comment>
<dbReference type="GO" id="GO:0016192">
    <property type="term" value="P:vesicle-mediated transport"/>
    <property type="evidence" value="ECO:0007669"/>
    <property type="project" value="TreeGrafter"/>
</dbReference>
<evidence type="ECO:0000256" key="6">
    <source>
        <dbReference type="ARBA" id="ARBA00023136"/>
    </source>
</evidence>
<feature type="transmembrane region" description="Helical" evidence="8">
    <location>
        <begin position="178"/>
        <end position="198"/>
    </location>
</feature>
<organism evidence="9 10">
    <name type="scientific">Oryza meyeriana var. granulata</name>
    <dbReference type="NCBI Taxonomy" id="110450"/>
    <lineage>
        <taxon>Eukaryota</taxon>
        <taxon>Viridiplantae</taxon>
        <taxon>Streptophyta</taxon>
        <taxon>Embryophyta</taxon>
        <taxon>Tracheophyta</taxon>
        <taxon>Spermatophyta</taxon>
        <taxon>Magnoliopsida</taxon>
        <taxon>Liliopsida</taxon>
        <taxon>Poales</taxon>
        <taxon>Poaceae</taxon>
        <taxon>BOP clade</taxon>
        <taxon>Oryzoideae</taxon>
        <taxon>Oryzeae</taxon>
        <taxon>Oryzinae</taxon>
        <taxon>Oryza</taxon>
        <taxon>Oryza meyeriana</taxon>
    </lineage>
</organism>
<dbReference type="GO" id="GO:0005794">
    <property type="term" value="C:Golgi apparatus"/>
    <property type="evidence" value="ECO:0007669"/>
    <property type="project" value="TreeGrafter"/>
</dbReference>
<dbReference type="Proteomes" id="UP000479710">
    <property type="component" value="Unassembled WGS sequence"/>
</dbReference>
<dbReference type="InterPro" id="IPR004895">
    <property type="entry name" value="Prenylated_rab_accept_PRA1"/>
</dbReference>
<feature type="transmembrane region" description="Helical" evidence="8">
    <location>
        <begin position="204"/>
        <end position="221"/>
    </location>
</feature>
<keyword evidence="4 8" id="KW-0812">Transmembrane</keyword>
<feature type="region of interest" description="Disordered" evidence="7">
    <location>
        <begin position="47"/>
        <end position="73"/>
    </location>
</feature>
<keyword evidence="10" id="KW-1185">Reference proteome</keyword>
<name>A0A6G1DJV3_9ORYZ</name>
<dbReference type="GO" id="GO:0005783">
    <property type="term" value="C:endoplasmic reticulum"/>
    <property type="evidence" value="ECO:0007669"/>
    <property type="project" value="UniProtKB-ARBA"/>
</dbReference>
<feature type="transmembrane region" description="Helical" evidence="8">
    <location>
        <begin position="233"/>
        <end position="253"/>
    </location>
</feature>
<evidence type="ECO:0000256" key="7">
    <source>
        <dbReference type="SAM" id="MobiDB-lite"/>
    </source>
</evidence>
<dbReference type="Pfam" id="PF03208">
    <property type="entry name" value="PRA1"/>
    <property type="match status" value="1"/>
</dbReference>